<evidence type="ECO:0000313" key="1">
    <source>
        <dbReference type="EMBL" id="KYC49943.1"/>
    </source>
</evidence>
<dbReference type="InterPro" id="IPR019271">
    <property type="entry name" value="DUF2284_metal-binding"/>
</dbReference>
<comment type="caution">
    <text evidence="1">The sequence shown here is derived from an EMBL/GenBank/DDBJ whole genome shotgun (WGS) entry which is preliminary data.</text>
</comment>
<dbReference type="Proteomes" id="UP000075398">
    <property type="component" value="Unassembled WGS sequence"/>
</dbReference>
<organism evidence="1 2">
    <name type="scientific">Candidatus Methanofastidiosum methylothiophilum</name>
    <dbReference type="NCBI Taxonomy" id="1705564"/>
    <lineage>
        <taxon>Archaea</taxon>
        <taxon>Methanobacteriati</taxon>
        <taxon>Methanobacteriota</taxon>
        <taxon>Stenosarchaea group</taxon>
        <taxon>Candidatus Methanofastidiosia</taxon>
        <taxon>Candidatus Methanofastidiosales</taxon>
        <taxon>Candidatus Methanofastidiosaceae</taxon>
        <taxon>Candidatus Methanofastidiosum</taxon>
    </lineage>
</organism>
<protein>
    <recommendedName>
        <fullName evidence="3">Metal-binding protein</fullName>
    </recommendedName>
</protein>
<accession>A0A150IY73</accession>
<dbReference type="Pfam" id="PF10050">
    <property type="entry name" value="DUF2284"/>
    <property type="match status" value="1"/>
</dbReference>
<evidence type="ECO:0008006" key="3">
    <source>
        <dbReference type="Google" id="ProtNLM"/>
    </source>
</evidence>
<name>A0A150IY73_9EURY</name>
<sequence>MEDYIKLLKSLSEKLDLKDFIEFDSSLLLPEERIREYCYQNLCGNYGKHYMCPPLIGTVEEIKSKLSSYTKAILVRYFEDVDVKEDKKKVKRTKIDFHKKILDLENFLNQEGIEAWGLVGGYCSFCIECKAITDRPCKHPHKARPSLESLGIDVQKLLDTFGLDNKFYPDRIVWTGCILINHRKKDKFK</sequence>
<dbReference type="EMBL" id="LNGC01000083">
    <property type="protein sequence ID" value="KYC49943.1"/>
    <property type="molecule type" value="Genomic_DNA"/>
</dbReference>
<dbReference type="AlphaFoldDB" id="A0A150IY73"/>
<evidence type="ECO:0000313" key="2">
    <source>
        <dbReference type="Proteomes" id="UP000075398"/>
    </source>
</evidence>
<proteinExistence type="predicted"/>
<gene>
    <name evidence="1" type="ORF">AMQ22_01545</name>
</gene>
<reference evidence="1 2" key="1">
    <citation type="journal article" date="2016" name="ISME J.">
        <title>Chasing the elusive Euryarchaeota class WSA2: genomes reveal a uniquely fastidious methyl-reducing methanogen.</title>
        <authorList>
            <person name="Nobu M.K."/>
            <person name="Narihiro T."/>
            <person name="Kuroda K."/>
            <person name="Mei R."/>
            <person name="Liu W.T."/>
        </authorList>
    </citation>
    <scope>NUCLEOTIDE SEQUENCE [LARGE SCALE GENOMIC DNA]</scope>
    <source>
        <strain evidence="1">U1lsi0528_Bin055</strain>
    </source>
</reference>